<organism evidence="1 2">
    <name type="scientific">Citrus sinensis</name>
    <name type="common">Sweet orange</name>
    <name type="synonym">Citrus aurantium var. sinensis</name>
    <dbReference type="NCBI Taxonomy" id="2711"/>
    <lineage>
        <taxon>Eukaryota</taxon>
        <taxon>Viridiplantae</taxon>
        <taxon>Streptophyta</taxon>
        <taxon>Embryophyta</taxon>
        <taxon>Tracheophyta</taxon>
        <taxon>Spermatophyta</taxon>
        <taxon>Magnoliopsida</taxon>
        <taxon>eudicotyledons</taxon>
        <taxon>Gunneridae</taxon>
        <taxon>Pentapetalae</taxon>
        <taxon>rosids</taxon>
        <taxon>malvids</taxon>
        <taxon>Sapindales</taxon>
        <taxon>Rutaceae</taxon>
        <taxon>Aurantioideae</taxon>
        <taxon>Citrus</taxon>
    </lineage>
</organism>
<dbReference type="EMBL" id="CM039178">
    <property type="protein sequence ID" value="KAH9683276.1"/>
    <property type="molecule type" value="Genomic_DNA"/>
</dbReference>
<comment type="caution">
    <text evidence="1">The sequence shown here is derived from an EMBL/GenBank/DDBJ whole genome shotgun (WGS) entry which is preliminary data.</text>
</comment>
<gene>
    <name evidence="1" type="ORF">KPL71_027626</name>
</gene>
<dbReference type="Proteomes" id="UP000829398">
    <property type="component" value="Chromosome 9"/>
</dbReference>
<protein>
    <submittedName>
        <fullName evidence="1">F-box domain-containing protein</fullName>
    </submittedName>
</protein>
<evidence type="ECO:0000313" key="1">
    <source>
        <dbReference type="EMBL" id="KAH9683276.1"/>
    </source>
</evidence>
<sequence>MNRHIEIVNGATDVVKHVEQCTRSESLEVGDYLQAIEDLSTMHLGFKDVQMFLFKPKLNVLLNLVGLHYCIFRLNVPPEYVAEALKSRKISDRQVCVKWWKLGRWFYGFRMRDEYHSRWVSLADLVTKKEEEVLGVLHRGAIHEVLRVQISFVISVDTPWFSRGTLGQG</sequence>
<keyword evidence="2" id="KW-1185">Reference proteome</keyword>
<reference evidence="2" key="1">
    <citation type="journal article" date="2023" name="Hortic. Res.">
        <title>A chromosome-level phased genome enabling allele-level studies in sweet orange: a case study on citrus Huanglongbing tolerance.</title>
        <authorList>
            <person name="Wu B."/>
            <person name="Yu Q."/>
            <person name="Deng Z."/>
            <person name="Duan Y."/>
            <person name="Luo F."/>
            <person name="Gmitter F. Jr."/>
        </authorList>
    </citation>
    <scope>NUCLEOTIDE SEQUENCE [LARGE SCALE GENOMIC DNA]</scope>
    <source>
        <strain evidence="2">cv. Valencia</strain>
    </source>
</reference>
<proteinExistence type="predicted"/>
<name>A0ACB8I8F6_CITSI</name>
<accession>A0ACB8I8F6</accession>
<evidence type="ECO:0000313" key="2">
    <source>
        <dbReference type="Proteomes" id="UP000829398"/>
    </source>
</evidence>